<comment type="caution">
    <text evidence="2">The sequence shown here is derived from an EMBL/GenBank/DDBJ whole genome shotgun (WGS) entry which is preliminary data.</text>
</comment>
<gene>
    <name evidence="2" type="ORF">A2U01_0025187</name>
</gene>
<evidence type="ECO:0000313" key="3">
    <source>
        <dbReference type="Proteomes" id="UP000265520"/>
    </source>
</evidence>
<dbReference type="Proteomes" id="UP000265520">
    <property type="component" value="Unassembled WGS sequence"/>
</dbReference>
<evidence type="ECO:0000256" key="1">
    <source>
        <dbReference type="SAM" id="MobiDB-lite"/>
    </source>
</evidence>
<dbReference type="EMBL" id="LXQA010054451">
    <property type="protein sequence ID" value="MCI04143.1"/>
    <property type="molecule type" value="Genomic_DNA"/>
</dbReference>
<organism evidence="2 3">
    <name type="scientific">Trifolium medium</name>
    <dbReference type="NCBI Taxonomy" id="97028"/>
    <lineage>
        <taxon>Eukaryota</taxon>
        <taxon>Viridiplantae</taxon>
        <taxon>Streptophyta</taxon>
        <taxon>Embryophyta</taxon>
        <taxon>Tracheophyta</taxon>
        <taxon>Spermatophyta</taxon>
        <taxon>Magnoliopsida</taxon>
        <taxon>eudicotyledons</taxon>
        <taxon>Gunneridae</taxon>
        <taxon>Pentapetalae</taxon>
        <taxon>rosids</taxon>
        <taxon>fabids</taxon>
        <taxon>Fabales</taxon>
        <taxon>Fabaceae</taxon>
        <taxon>Papilionoideae</taxon>
        <taxon>50 kb inversion clade</taxon>
        <taxon>NPAAA clade</taxon>
        <taxon>Hologalegina</taxon>
        <taxon>IRL clade</taxon>
        <taxon>Trifolieae</taxon>
        <taxon>Trifolium</taxon>
    </lineage>
</organism>
<reference evidence="2 3" key="1">
    <citation type="journal article" date="2018" name="Front. Plant Sci.">
        <title>Red Clover (Trifolium pratense) and Zigzag Clover (T. medium) - A Picture of Genomic Similarities and Differences.</title>
        <authorList>
            <person name="Dluhosova J."/>
            <person name="Istvanek J."/>
            <person name="Nedelnik J."/>
            <person name="Repkova J."/>
        </authorList>
    </citation>
    <scope>NUCLEOTIDE SEQUENCE [LARGE SCALE GENOMIC DNA]</scope>
    <source>
        <strain evidence="3">cv. 10/8</strain>
        <tissue evidence="2">Leaf</tissue>
    </source>
</reference>
<sequence>MWHTSERWLNSKTGNDVSLRSKYSATVQQGCAGSYRGENLHLHRMNRNGRVIEPDAIPSHPKSVKHMYKGSSCKIQ</sequence>
<evidence type="ECO:0000313" key="2">
    <source>
        <dbReference type="EMBL" id="MCI04143.1"/>
    </source>
</evidence>
<dbReference type="AlphaFoldDB" id="A0A392NWF2"/>
<proteinExistence type="predicted"/>
<feature type="region of interest" description="Disordered" evidence="1">
    <location>
        <begin position="53"/>
        <end position="76"/>
    </location>
</feature>
<name>A0A392NWF2_9FABA</name>
<accession>A0A392NWF2</accession>
<protein>
    <submittedName>
        <fullName evidence="2">Uncharacterized protein</fullName>
    </submittedName>
</protein>
<keyword evidence="3" id="KW-1185">Reference proteome</keyword>